<organism evidence="1">
    <name type="scientific">Rouxiella sp. WC2420</name>
    <dbReference type="NCBI Taxonomy" id="3234145"/>
    <lineage>
        <taxon>Bacteria</taxon>
        <taxon>Pseudomonadati</taxon>
        <taxon>Pseudomonadota</taxon>
        <taxon>Gammaproteobacteria</taxon>
        <taxon>Enterobacterales</taxon>
        <taxon>Yersiniaceae</taxon>
        <taxon>Rouxiella</taxon>
    </lineage>
</organism>
<accession>A0AB39VL06</accession>
<dbReference type="AlphaFoldDB" id="A0AB39VL06"/>
<name>A0AB39VL06_9GAMM</name>
<reference evidence="1" key="1">
    <citation type="submission" date="2024-07" db="EMBL/GenBank/DDBJ databases">
        <authorList>
            <person name="Biller S.J."/>
        </authorList>
    </citation>
    <scope>NUCLEOTIDE SEQUENCE</scope>
    <source>
        <strain evidence="1">WC2420</strain>
    </source>
</reference>
<dbReference type="RefSeq" id="WP_369788279.1">
    <property type="nucleotide sequence ID" value="NZ_CP165628.1"/>
</dbReference>
<dbReference type="EMBL" id="CP165628">
    <property type="protein sequence ID" value="XDU70834.1"/>
    <property type="molecule type" value="Genomic_DNA"/>
</dbReference>
<gene>
    <name evidence="1" type="ORF">AB3G37_14780</name>
</gene>
<proteinExistence type="predicted"/>
<protein>
    <recommendedName>
        <fullName evidence="2">Oxygen-regulated invasion protein OrgB</fullName>
    </recommendedName>
</protein>
<sequence>MQKTIGSFEISTAVEGVLIPKSILIMRHQRQCLLDQAQRNASQIIKQAEKEAKSIRESAYCAGYQAGVLMSVKSIADYIDNSQELYLQFIQQAQENITKNLQCILGNEEFFLTLFSRWSEEIQSSQDPIKPVLHLLLPSGFCKHRDKLLAQIRQKWSDTIKIENHDENRFVIKYKNKLAEFSPDIWIANQKIPNEYIIRLKDNTDTLSKKAIEQLLNELAKRLVK</sequence>
<evidence type="ECO:0008006" key="2">
    <source>
        <dbReference type="Google" id="ProtNLM"/>
    </source>
</evidence>
<evidence type="ECO:0000313" key="1">
    <source>
        <dbReference type="EMBL" id="XDU70834.1"/>
    </source>
</evidence>